<accession>G3HKJ0</accession>
<proteinExistence type="predicted"/>
<dbReference type="Proteomes" id="UP000001075">
    <property type="component" value="Unassembled WGS sequence"/>
</dbReference>
<evidence type="ECO:0000256" key="2">
    <source>
        <dbReference type="ARBA" id="ARBA00022840"/>
    </source>
</evidence>
<dbReference type="PANTHER" id="PTHR22692:SF24">
    <property type="entry name" value="MYOSIN VIIB"/>
    <property type="match status" value="1"/>
</dbReference>
<gene>
    <name evidence="4" type="ORF">I79_011217</name>
</gene>
<sequence length="140" mass="15587">MSVFRLGDHVWLDPPSTSKTTEAIGGIVKETKPGKVLIEDDEGKEHWIHTEDLSNLRAMHTNSAQGVDDMIRLGDLNEAGVVHNLLVRYKQHKIYGMSKLLGLYVWSSSSSPAFLQESFMGPQKVNPVAYWDSLVLPPQG</sequence>
<evidence type="ECO:0000259" key="3">
    <source>
        <dbReference type="Pfam" id="PF24123"/>
    </source>
</evidence>
<reference evidence="5" key="1">
    <citation type="journal article" date="2011" name="Nat. Biotechnol.">
        <title>The genomic sequence of the Chinese hamster ovary (CHO)-K1 cell line.</title>
        <authorList>
            <person name="Xu X."/>
            <person name="Nagarajan H."/>
            <person name="Lewis N.E."/>
            <person name="Pan S."/>
            <person name="Cai Z."/>
            <person name="Liu X."/>
            <person name="Chen W."/>
            <person name="Xie M."/>
            <person name="Wang W."/>
            <person name="Hammond S."/>
            <person name="Andersen M.R."/>
            <person name="Neff N."/>
            <person name="Passarelli B."/>
            <person name="Koh W."/>
            <person name="Fan H.C."/>
            <person name="Wang J."/>
            <person name="Gui Y."/>
            <person name="Lee K.H."/>
            <person name="Betenbaugh M.J."/>
            <person name="Quake S.R."/>
            <person name="Famili I."/>
            <person name="Palsson B.O."/>
            <person name="Wang J."/>
        </authorList>
    </citation>
    <scope>NUCLEOTIDE SEQUENCE [LARGE SCALE GENOMIC DNA]</scope>
    <source>
        <strain evidence="5">CHO K1 cell line</strain>
    </source>
</reference>
<evidence type="ECO:0000256" key="1">
    <source>
        <dbReference type="ARBA" id="ARBA00022741"/>
    </source>
</evidence>
<feature type="domain" description="Myosin VII N-terminal" evidence="3">
    <location>
        <begin position="6"/>
        <end position="59"/>
    </location>
</feature>
<dbReference type="SUPFAM" id="SSF52540">
    <property type="entry name" value="P-loop containing nucleoside triphosphate hydrolases"/>
    <property type="match status" value="1"/>
</dbReference>
<dbReference type="AlphaFoldDB" id="G3HKJ0"/>
<organism evidence="4 5">
    <name type="scientific">Cricetulus griseus</name>
    <name type="common">Chinese hamster</name>
    <name type="synonym">Cricetulus barabensis griseus</name>
    <dbReference type="NCBI Taxonomy" id="10029"/>
    <lineage>
        <taxon>Eukaryota</taxon>
        <taxon>Metazoa</taxon>
        <taxon>Chordata</taxon>
        <taxon>Craniata</taxon>
        <taxon>Vertebrata</taxon>
        <taxon>Euteleostomi</taxon>
        <taxon>Mammalia</taxon>
        <taxon>Eutheria</taxon>
        <taxon>Euarchontoglires</taxon>
        <taxon>Glires</taxon>
        <taxon>Rodentia</taxon>
        <taxon>Myomorpha</taxon>
        <taxon>Muroidea</taxon>
        <taxon>Cricetidae</taxon>
        <taxon>Cricetinae</taxon>
        <taxon>Cricetulus</taxon>
    </lineage>
</organism>
<evidence type="ECO:0000313" key="5">
    <source>
        <dbReference type="Proteomes" id="UP000001075"/>
    </source>
</evidence>
<dbReference type="InParanoid" id="G3HKJ0"/>
<dbReference type="Gene3D" id="3.40.850.10">
    <property type="entry name" value="Kinesin motor domain"/>
    <property type="match status" value="1"/>
</dbReference>
<dbReference type="InterPro" id="IPR036961">
    <property type="entry name" value="Kinesin_motor_dom_sf"/>
</dbReference>
<dbReference type="InterPro" id="IPR051567">
    <property type="entry name" value="Unconventional_Myosin_ATPase"/>
</dbReference>
<keyword evidence="2" id="KW-0067">ATP-binding</keyword>
<dbReference type="InterPro" id="IPR027417">
    <property type="entry name" value="P-loop_NTPase"/>
</dbReference>
<keyword evidence="1" id="KW-0547">Nucleotide-binding</keyword>
<evidence type="ECO:0000313" key="4">
    <source>
        <dbReference type="EMBL" id="EGV91828.1"/>
    </source>
</evidence>
<protein>
    <submittedName>
        <fullName evidence="4">Myosin-VIIb</fullName>
    </submittedName>
</protein>
<dbReference type="PANTHER" id="PTHR22692">
    <property type="entry name" value="MYOSIN VII, XV"/>
    <property type="match status" value="1"/>
</dbReference>
<dbReference type="EMBL" id="JH000464">
    <property type="protein sequence ID" value="EGV91828.1"/>
    <property type="molecule type" value="Genomic_DNA"/>
</dbReference>
<name>G3HKJ0_CRIGR</name>
<dbReference type="Pfam" id="PF24123">
    <property type="entry name" value="Myosin_VII_N"/>
    <property type="match status" value="1"/>
</dbReference>
<dbReference type="InterPro" id="IPR057130">
    <property type="entry name" value="Myosin_VII_N"/>
</dbReference>
<dbReference type="STRING" id="10029.G3HKJ0"/>
<dbReference type="GO" id="GO:0005524">
    <property type="term" value="F:ATP binding"/>
    <property type="evidence" value="ECO:0007669"/>
    <property type="project" value="UniProtKB-KW"/>
</dbReference>